<sequence>MEEKLKQRVEELEKKVAELEERVPAQLIKEIKPDYLSRLSQESLWTKAVRKEIIGVLKRNGASFGLAQEVLETTKLSLENTMLSRLITPKKVSVDLEKGDEDR</sequence>
<proteinExistence type="predicted"/>
<accession>A0A0D8ICT9</accession>
<dbReference type="KEGG" id="cace:CACET_c15380"/>
<evidence type="ECO:0000313" key="2">
    <source>
        <dbReference type="Proteomes" id="UP000035704"/>
    </source>
</evidence>
<evidence type="ECO:0000313" key="1">
    <source>
        <dbReference type="EMBL" id="AKL94987.1"/>
    </source>
</evidence>
<name>A0A0D8ICT9_9CLOT</name>
<organism evidence="1 2">
    <name type="scientific">Clostridium aceticum</name>
    <dbReference type="NCBI Taxonomy" id="84022"/>
    <lineage>
        <taxon>Bacteria</taxon>
        <taxon>Bacillati</taxon>
        <taxon>Bacillota</taxon>
        <taxon>Clostridia</taxon>
        <taxon>Eubacteriales</taxon>
        <taxon>Clostridiaceae</taxon>
        <taxon>Clostridium</taxon>
    </lineage>
</organism>
<reference evidence="1 2" key="1">
    <citation type="submission" date="2014-10" db="EMBL/GenBank/DDBJ databases">
        <title>Genome sequence of Clostridium aceticum DSM 1496.</title>
        <authorList>
            <person name="Poehlein A."/>
            <person name="Schiel-Bengelsdorf B."/>
            <person name="Gottschalk G."/>
            <person name="Duerre P."/>
            <person name="Daniel R."/>
        </authorList>
    </citation>
    <scope>NUCLEOTIDE SEQUENCE [LARGE SCALE GENOMIC DNA]</scope>
    <source>
        <strain evidence="1 2">DSM 1496</strain>
    </source>
</reference>
<keyword evidence="2" id="KW-1185">Reference proteome</keyword>
<dbReference type="RefSeq" id="WP_044823744.1">
    <property type="nucleotide sequence ID" value="NZ_CP009687.1"/>
</dbReference>
<protein>
    <submittedName>
        <fullName evidence="1">Uncharacterized protein</fullName>
    </submittedName>
</protein>
<dbReference type="AlphaFoldDB" id="A0A0D8ICT9"/>
<dbReference type="EMBL" id="CP009687">
    <property type="protein sequence ID" value="AKL94987.1"/>
    <property type="molecule type" value="Genomic_DNA"/>
</dbReference>
<dbReference type="Proteomes" id="UP000035704">
    <property type="component" value="Chromosome"/>
</dbReference>
<dbReference type="STRING" id="84022.CACET_c15380"/>
<gene>
    <name evidence="1" type="ORF">CACET_c15380</name>
</gene>
<dbReference type="PATRIC" id="fig|84022.5.peg.2991"/>